<evidence type="ECO:0000313" key="3">
    <source>
        <dbReference type="Proteomes" id="UP000823613"/>
    </source>
</evidence>
<name>A0A9D9DG05_9BACL</name>
<accession>A0A9D9DG05</accession>
<sequence length="98" mass="11430">MKLQIENLVNDNNNHAVNQFVVKLNGNVFYQSYDTVIAKKDKDGKITLCSDWDCSKTTRKHLYIWLRDNTSFRYVENEKDVIDAINNGLIKVVSTLKY</sequence>
<proteinExistence type="predicted"/>
<dbReference type="EMBL" id="JADIMY010000002">
    <property type="protein sequence ID" value="MBO8426962.1"/>
    <property type="molecule type" value="Genomic_DNA"/>
</dbReference>
<dbReference type="AlphaFoldDB" id="A0A9D9DG05"/>
<dbReference type="InterPro" id="IPR058346">
    <property type="entry name" value="DUF8033"/>
</dbReference>
<gene>
    <name evidence="2" type="ORF">IAC58_00120</name>
</gene>
<protein>
    <recommendedName>
        <fullName evidence="1">DUF8033 domain-containing protein</fullName>
    </recommendedName>
</protein>
<comment type="caution">
    <text evidence="2">The sequence shown here is derived from an EMBL/GenBank/DDBJ whole genome shotgun (WGS) entry which is preliminary data.</text>
</comment>
<reference evidence="2" key="1">
    <citation type="submission" date="2020-10" db="EMBL/GenBank/DDBJ databases">
        <authorList>
            <person name="Gilroy R."/>
        </authorList>
    </citation>
    <scope>NUCLEOTIDE SEQUENCE</scope>
    <source>
        <strain evidence="2">11159</strain>
    </source>
</reference>
<reference evidence="2" key="2">
    <citation type="journal article" date="2021" name="PeerJ">
        <title>Extensive microbial diversity within the chicken gut microbiome revealed by metagenomics and culture.</title>
        <authorList>
            <person name="Gilroy R."/>
            <person name="Ravi A."/>
            <person name="Getino M."/>
            <person name="Pursley I."/>
            <person name="Horton D.L."/>
            <person name="Alikhan N.F."/>
            <person name="Baker D."/>
            <person name="Gharbi K."/>
            <person name="Hall N."/>
            <person name="Watson M."/>
            <person name="Adriaenssens E.M."/>
            <person name="Foster-Nyarko E."/>
            <person name="Jarju S."/>
            <person name="Secka A."/>
            <person name="Antonio M."/>
            <person name="Oren A."/>
            <person name="Chaudhuri R.R."/>
            <person name="La Ragione R."/>
            <person name="Hildebrand F."/>
            <person name="Pallen M.J."/>
        </authorList>
    </citation>
    <scope>NUCLEOTIDE SEQUENCE</scope>
    <source>
        <strain evidence="2">11159</strain>
    </source>
</reference>
<dbReference type="Pfam" id="PF26096">
    <property type="entry name" value="DUF8033"/>
    <property type="match status" value="1"/>
</dbReference>
<organism evidence="2 3">
    <name type="scientific">Candidatus Onthovivens merdipullorum</name>
    <dbReference type="NCBI Taxonomy" id="2840889"/>
    <lineage>
        <taxon>Bacteria</taxon>
        <taxon>Bacillati</taxon>
        <taxon>Bacillota</taxon>
        <taxon>Bacilli</taxon>
        <taxon>Bacillales</taxon>
        <taxon>Candidatus Onthovivens</taxon>
    </lineage>
</organism>
<evidence type="ECO:0000259" key="1">
    <source>
        <dbReference type="Pfam" id="PF26096"/>
    </source>
</evidence>
<dbReference type="Proteomes" id="UP000823613">
    <property type="component" value="Unassembled WGS sequence"/>
</dbReference>
<feature type="domain" description="DUF8033" evidence="1">
    <location>
        <begin position="5"/>
        <end position="78"/>
    </location>
</feature>
<evidence type="ECO:0000313" key="2">
    <source>
        <dbReference type="EMBL" id="MBO8426962.1"/>
    </source>
</evidence>